<feature type="region of interest" description="Disordered" evidence="1">
    <location>
        <begin position="38"/>
        <end position="63"/>
    </location>
</feature>
<keyword evidence="2" id="KW-0732">Signal</keyword>
<proteinExistence type="predicted"/>
<evidence type="ECO:0000313" key="3">
    <source>
        <dbReference type="EMBL" id="KAF7471544.1"/>
    </source>
</evidence>
<sequence>MVPPPPPSRGGAVRGQLGRSLGPLLLLLALGHTWTYRENSEDSDSGRAPAGCGGPPPAHLRSSARLGSSGLLQAAHLPWATRTSAPVEQAAWAPRVRGLGRCVSLRPASTAFLFPGDRGRPVVSLFWLVATRSGDPRLLGAPGRRSQGSLCP</sequence>
<name>A0A834Q5R4_MARMO</name>
<dbReference type="AlphaFoldDB" id="A0A834Q5R4"/>
<protein>
    <submittedName>
        <fullName evidence="3">Uncharacterized protein</fullName>
    </submittedName>
</protein>
<comment type="caution">
    <text evidence="3">The sequence shown here is derived from an EMBL/GenBank/DDBJ whole genome shotgun (WGS) entry which is preliminary data.</text>
</comment>
<accession>A0A834Q5R4</accession>
<feature type="signal peptide" evidence="2">
    <location>
        <begin position="1"/>
        <end position="35"/>
    </location>
</feature>
<feature type="chain" id="PRO_5032916116" evidence="2">
    <location>
        <begin position="36"/>
        <end position="152"/>
    </location>
</feature>
<evidence type="ECO:0000256" key="2">
    <source>
        <dbReference type="SAM" id="SignalP"/>
    </source>
</evidence>
<reference evidence="3" key="1">
    <citation type="submission" date="2020-08" db="EMBL/GenBank/DDBJ databases">
        <authorList>
            <person name="Shumante A."/>
            <person name="Zimin A.V."/>
            <person name="Puiu D."/>
            <person name="Salzberg S.L."/>
        </authorList>
    </citation>
    <scope>NUCLEOTIDE SEQUENCE</scope>
    <source>
        <strain evidence="3">WC2-LM</strain>
        <tissue evidence="3">Liver</tissue>
    </source>
</reference>
<dbReference type="Proteomes" id="UP000662637">
    <property type="component" value="Unassembled WGS sequence"/>
</dbReference>
<dbReference type="EMBL" id="WJEC01006807">
    <property type="protein sequence ID" value="KAF7471544.1"/>
    <property type="molecule type" value="Genomic_DNA"/>
</dbReference>
<evidence type="ECO:0000256" key="1">
    <source>
        <dbReference type="SAM" id="MobiDB-lite"/>
    </source>
</evidence>
<gene>
    <name evidence="3" type="ORF">GHT09_017361</name>
</gene>
<evidence type="ECO:0000313" key="4">
    <source>
        <dbReference type="Proteomes" id="UP000662637"/>
    </source>
</evidence>
<organism evidence="3 4">
    <name type="scientific">Marmota monax</name>
    <name type="common">Woodchuck</name>
    <dbReference type="NCBI Taxonomy" id="9995"/>
    <lineage>
        <taxon>Eukaryota</taxon>
        <taxon>Metazoa</taxon>
        <taxon>Chordata</taxon>
        <taxon>Craniata</taxon>
        <taxon>Vertebrata</taxon>
        <taxon>Euteleostomi</taxon>
        <taxon>Mammalia</taxon>
        <taxon>Eutheria</taxon>
        <taxon>Euarchontoglires</taxon>
        <taxon>Glires</taxon>
        <taxon>Rodentia</taxon>
        <taxon>Sciuromorpha</taxon>
        <taxon>Sciuridae</taxon>
        <taxon>Xerinae</taxon>
        <taxon>Marmotini</taxon>
        <taxon>Marmota</taxon>
    </lineage>
</organism>